<evidence type="ECO:0000313" key="10">
    <source>
        <dbReference type="EMBL" id="KKR05655.1"/>
    </source>
</evidence>
<feature type="domain" description="Large ribosomal subunit protein uL6 alpha-beta" evidence="9">
    <location>
        <begin position="90"/>
        <end position="164"/>
    </location>
</feature>
<dbReference type="PRINTS" id="PR00059">
    <property type="entry name" value="RIBOSOMALL6"/>
</dbReference>
<evidence type="ECO:0000256" key="8">
    <source>
        <dbReference type="RuleBase" id="RU003870"/>
    </source>
</evidence>
<evidence type="ECO:0000259" key="9">
    <source>
        <dbReference type="Pfam" id="PF00347"/>
    </source>
</evidence>
<dbReference type="GO" id="GO:0003735">
    <property type="term" value="F:structural constituent of ribosome"/>
    <property type="evidence" value="ECO:0007669"/>
    <property type="project" value="UniProtKB-UniRule"/>
</dbReference>
<dbReference type="FunFam" id="3.90.930.12:FF:000002">
    <property type="entry name" value="50S ribosomal protein L6"/>
    <property type="match status" value="1"/>
</dbReference>
<comment type="subunit">
    <text evidence="6">Part of the 50S ribosomal subunit.</text>
</comment>
<dbReference type="InterPro" id="IPR019906">
    <property type="entry name" value="Ribosomal_uL6_bac-type"/>
</dbReference>
<dbReference type="PANTHER" id="PTHR11655:SF14">
    <property type="entry name" value="LARGE RIBOSOMAL SUBUNIT PROTEIN UL6M"/>
    <property type="match status" value="1"/>
</dbReference>
<comment type="similarity">
    <text evidence="1 6 7">Belongs to the universal ribosomal protein uL6 family.</text>
</comment>
<dbReference type="GO" id="GO:0022625">
    <property type="term" value="C:cytosolic large ribosomal subunit"/>
    <property type="evidence" value="ECO:0007669"/>
    <property type="project" value="UniProtKB-UniRule"/>
</dbReference>
<dbReference type="PROSITE" id="PS00525">
    <property type="entry name" value="RIBOSOMAL_L6_1"/>
    <property type="match status" value="1"/>
</dbReference>
<accession>A0A0G0Q5H2</accession>
<dbReference type="PATRIC" id="fig|1619100.3.peg.709"/>
<proteinExistence type="inferred from homology"/>
<protein>
    <recommendedName>
        <fullName evidence="6">Large ribosomal subunit protein uL6</fullName>
    </recommendedName>
</protein>
<dbReference type="InterPro" id="IPR020040">
    <property type="entry name" value="Ribosomal_uL6_a/b-dom"/>
</dbReference>
<organism evidence="10 11">
    <name type="scientific">candidate division WS6 bacterium GW2011_GWF2_39_15</name>
    <dbReference type="NCBI Taxonomy" id="1619100"/>
    <lineage>
        <taxon>Bacteria</taxon>
        <taxon>Candidatus Dojkabacteria</taxon>
    </lineage>
</organism>
<dbReference type="Pfam" id="PF00347">
    <property type="entry name" value="Ribosomal_L6"/>
    <property type="match status" value="2"/>
</dbReference>
<dbReference type="InterPro" id="IPR002358">
    <property type="entry name" value="Ribosomal_uL6_CS"/>
</dbReference>
<dbReference type="GO" id="GO:0002181">
    <property type="term" value="P:cytoplasmic translation"/>
    <property type="evidence" value="ECO:0007669"/>
    <property type="project" value="TreeGrafter"/>
</dbReference>
<evidence type="ECO:0000313" key="11">
    <source>
        <dbReference type="Proteomes" id="UP000034799"/>
    </source>
</evidence>
<evidence type="ECO:0000256" key="6">
    <source>
        <dbReference type="HAMAP-Rule" id="MF_01365"/>
    </source>
</evidence>
<feature type="domain" description="Large ribosomal subunit protein uL6 alpha-beta" evidence="9">
    <location>
        <begin position="13"/>
        <end position="82"/>
    </location>
</feature>
<dbReference type="InterPro" id="IPR000702">
    <property type="entry name" value="Ribosomal_uL6-like"/>
</dbReference>
<dbReference type="NCBIfam" id="TIGR03654">
    <property type="entry name" value="L6_bact"/>
    <property type="match status" value="1"/>
</dbReference>
<dbReference type="SUPFAM" id="SSF56053">
    <property type="entry name" value="Ribosomal protein L6"/>
    <property type="match status" value="2"/>
</dbReference>
<reference evidence="10 11" key="1">
    <citation type="journal article" date="2015" name="Nature">
        <title>rRNA introns, odd ribosomes, and small enigmatic genomes across a large radiation of phyla.</title>
        <authorList>
            <person name="Brown C.T."/>
            <person name="Hug L.A."/>
            <person name="Thomas B.C."/>
            <person name="Sharon I."/>
            <person name="Castelle C.J."/>
            <person name="Singh A."/>
            <person name="Wilkins M.J."/>
            <person name="Williams K.H."/>
            <person name="Banfield J.F."/>
        </authorList>
    </citation>
    <scope>NUCLEOTIDE SEQUENCE [LARGE SCALE GENOMIC DNA]</scope>
</reference>
<gene>
    <name evidence="6" type="primary">rplF</name>
    <name evidence="10" type="ORF">UT34_C0002G0162</name>
</gene>
<evidence type="ECO:0000256" key="2">
    <source>
        <dbReference type="ARBA" id="ARBA00022730"/>
    </source>
</evidence>
<dbReference type="AlphaFoldDB" id="A0A0G0Q5H2"/>
<evidence type="ECO:0000256" key="5">
    <source>
        <dbReference type="ARBA" id="ARBA00023274"/>
    </source>
</evidence>
<evidence type="ECO:0000256" key="4">
    <source>
        <dbReference type="ARBA" id="ARBA00022980"/>
    </source>
</evidence>
<keyword evidence="4 6" id="KW-0689">Ribosomal protein</keyword>
<dbReference type="PIRSF" id="PIRSF002162">
    <property type="entry name" value="Ribosomal_L6"/>
    <property type="match status" value="1"/>
</dbReference>
<evidence type="ECO:0000256" key="7">
    <source>
        <dbReference type="RuleBase" id="RU003869"/>
    </source>
</evidence>
<dbReference type="Gene3D" id="3.90.930.12">
    <property type="entry name" value="Ribosomal protein L6, alpha-beta domain"/>
    <property type="match status" value="2"/>
</dbReference>
<name>A0A0G0Q5H2_9BACT</name>
<dbReference type="FunFam" id="3.90.930.12:FF:000001">
    <property type="entry name" value="50S ribosomal protein L6"/>
    <property type="match status" value="1"/>
</dbReference>
<keyword evidence="3 6" id="KW-0694">RNA-binding</keyword>
<dbReference type="STRING" id="1619100.UT34_C0002G0162"/>
<dbReference type="InterPro" id="IPR036789">
    <property type="entry name" value="Ribosomal_uL6-like_a/b-dom_sf"/>
</dbReference>
<dbReference type="Proteomes" id="UP000034799">
    <property type="component" value="Unassembled WGS sequence"/>
</dbReference>
<sequence>MSKIGLNPITIEEGVEVTINGKEVTAKGPKGELKVTVPFKINVEVKDNQILLTRKDEMKQSKALHGTFRALVANIVNGVKNGYSKKLEVVGVGYRVRLDGTALVMNLGLNHPITMTPPEGITLDVPDETTIVVNGVDKQLVGEYAAKIRETKKPEPYKGKGIRYEGEYVRRKSAKASVAAK</sequence>
<evidence type="ECO:0000256" key="3">
    <source>
        <dbReference type="ARBA" id="ARBA00022884"/>
    </source>
</evidence>
<dbReference type="GO" id="GO:0019843">
    <property type="term" value="F:rRNA binding"/>
    <property type="evidence" value="ECO:0007669"/>
    <property type="project" value="UniProtKB-UniRule"/>
</dbReference>
<comment type="function">
    <text evidence="6 8">This protein binds to the 23S rRNA, and is important in its secondary structure. It is located near the subunit interface in the base of the L7/L12 stalk, and near the tRNA binding site of the peptidyltransferase center.</text>
</comment>
<keyword evidence="5 6" id="KW-0687">Ribonucleoprotein</keyword>
<evidence type="ECO:0000256" key="1">
    <source>
        <dbReference type="ARBA" id="ARBA00009356"/>
    </source>
</evidence>
<dbReference type="EMBL" id="LBWK01000002">
    <property type="protein sequence ID" value="KKR05655.1"/>
    <property type="molecule type" value="Genomic_DNA"/>
</dbReference>
<keyword evidence="2 6" id="KW-0699">rRNA-binding</keyword>
<comment type="caution">
    <text evidence="10">The sequence shown here is derived from an EMBL/GenBank/DDBJ whole genome shotgun (WGS) entry which is preliminary data.</text>
</comment>
<dbReference type="HAMAP" id="MF_01365_B">
    <property type="entry name" value="Ribosomal_uL6_B"/>
    <property type="match status" value="1"/>
</dbReference>
<dbReference type="PANTHER" id="PTHR11655">
    <property type="entry name" value="60S/50S RIBOSOMAL PROTEIN L6/L9"/>
    <property type="match status" value="1"/>
</dbReference>